<dbReference type="PANTHER" id="PTHR31526:SF2">
    <property type="entry name" value="SOSS COMPLEX SUBUNIT C"/>
    <property type="match status" value="1"/>
</dbReference>
<dbReference type="InterPro" id="IPR031821">
    <property type="entry name" value="SOSSC"/>
</dbReference>
<evidence type="ECO:0000256" key="1">
    <source>
        <dbReference type="ARBA" id="ARBA00007829"/>
    </source>
</evidence>
<sequence>MKRTVNLREMSATSTASPSPQESQTKKIMMDLQQEKKRLRMLQQGSTNVTALPPKHQPINVPANNDSNQQVMVNQRNALQMAHSSCFGYFIPQSSAFGNIILPVIPRVGPNE</sequence>
<dbReference type="EMBL" id="LR785989">
    <property type="protein sequence ID" value="CAB3256180.1"/>
    <property type="molecule type" value="mRNA"/>
</dbReference>
<proteinExistence type="evidence at transcript level"/>
<dbReference type="GO" id="GO:0006281">
    <property type="term" value="P:DNA repair"/>
    <property type="evidence" value="ECO:0007669"/>
    <property type="project" value="InterPro"/>
</dbReference>
<evidence type="ECO:0000256" key="2">
    <source>
        <dbReference type="ARBA" id="ARBA00014540"/>
    </source>
</evidence>
<dbReference type="Pfam" id="PF15925">
    <property type="entry name" value="SOSSC"/>
    <property type="match status" value="1"/>
</dbReference>
<gene>
    <name evidence="7" type="primary">Inip</name>
</gene>
<name>A0A6F9DF61_9ASCI</name>
<protein>
    <recommendedName>
        <fullName evidence="2">SOSS complex subunit C</fullName>
    </recommendedName>
    <alternativeName>
        <fullName evidence="3">Sensor of single-strand DNA complex subunit C</fullName>
    </alternativeName>
    <alternativeName>
        <fullName evidence="5">Sensor of ssDNA subunit C</fullName>
    </alternativeName>
    <alternativeName>
        <fullName evidence="4">Single-stranded DNA-binding protein-interacting protein 1</fullName>
    </alternativeName>
</protein>
<feature type="compositionally biased region" description="Polar residues" evidence="6">
    <location>
        <begin position="11"/>
        <end position="23"/>
    </location>
</feature>
<organism evidence="7">
    <name type="scientific">Phallusia mammillata</name>
    <dbReference type="NCBI Taxonomy" id="59560"/>
    <lineage>
        <taxon>Eukaryota</taxon>
        <taxon>Metazoa</taxon>
        <taxon>Chordata</taxon>
        <taxon>Tunicata</taxon>
        <taxon>Ascidiacea</taxon>
        <taxon>Phlebobranchia</taxon>
        <taxon>Ascidiidae</taxon>
        <taxon>Phallusia</taxon>
    </lineage>
</organism>
<evidence type="ECO:0000256" key="4">
    <source>
        <dbReference type="ARBA" id="ARBA00031967"/>
    </source>
</evidence>
<feature type="region of interest" description="Disordered" evidence="6">
    <location>
        <begin position="1"/>
        <end position="26"/>
    </location>
</feature>
<evidence type="ECO:0000313" key="7">
    <source>
        <dbReference type="EMBL" id="CAB3256180.1"/>
    </source>
</evidence>
<accession>A0A6F9DF61</accession>
<dbReference type="GO" id="GO:0070876">
    <property type="term" value="C:SOSS complex"/>
    <property type="evidence" value="ECO:0007669"/>
    <property type="project" value="InterPro"/>
</dbReference>
<evidence type="ECO:0000256" key="6">
    <source>
        <dbReference type="SAM" id="MobiDB-lite"/>
    </source>
</evidence>
<dbReference type="PANTHER" id="PTHR31526">
    <property type="entry name" value="SOSS COMPLEX SUBUNIT C"/>
    <property type="match status" value="1"/>
</dbReference>
<comment type="similarity">
    <text evidence="1">Belongs to the SOSS-C family.</text>
</comment>
<dbReference type="AlphaFoldDB" id="A0A6F9DF61"/>
<evidence type="ECO:0000256" key="5">
    <source>
        <dbReference type="ARBA" id="ARBA00033066"/>
    </source>
</evidence>
<dbReference type="GO" id="GO:0005654">
    <property type="term" value="C:nucleoplasm"/>
    <property type="evidence" value="ECO:0007669"/>
    <property type="project" value="TreeGrafter"/>
</dbReference>
<reference evidence="7" key="1">
    <citation type="submission" date="2020-04" db="EMBL/GenBank/DDBJ databases">
        <authorList>
            <person name="Neveu A P."/>
        </authorList>
    </citation>
    <scope>NUCLEOTIDE SEQUENCE</scope>
    <source>
        <tissue evidence="7">Whole embryo</tissue>
    </source>
</reference>
<evidence type="ECO:0000256" key="3">
    <source>
        <dbReference type="ARBA" id="ARBA00030383"/>
    </source>
</evidence>